<dbReference type="AlphaFoldDB" id="A0A4P6LU17"/>
<feature type="compositionally biased region" description="Acidic residues" evidence="1">
    <location>
        <begin position="214"/>
        <end position="237"/>
    </location>
</feature>
<evidence type="ECO:0000313" key="5">
    <source>
        <dbReference type="EMBL" id="QBE94630.1"/>
    </source>
</evidence>
<protein>
    <recommendedName>
        <fullName evidence="4">Mobile element protein CD1107-like domain-containing protein</fullName>
    </recommendedName>
</protein>
<keyword evidence="2" id="KW-1133">Transmembrane helix</keyword>
<reference evidence="5 6" key="1">
    <citation type="submission" date="2019-01" db="EMBL/GenBank/DDBJ databases">
        <title>PMF-metabolizing Aryl O-demethylase.</title>
        <authorList>
            <person name="Kim M."/>
        </authorList>
    </citation>
    <scope>NUCLEOTIDE SEQUENCE [LARGE SCALE GENOMIC DNA]</scope>
    <source>
        <strain evidence="5 6">PMF1</strain>
    </source>
</reference>
<dbReference type="RefSeq" id="WP_118635395.1">
    <property type="nucleotide sequence ID" value="NZ_CP035945.1"/>
</dbReference>
<evidence type="ECO:0000256" key="3">
    <source>
        <dbReference type="SAM" id="SignalP"/>
    </source>
</evidence>
<feature type="region of interest" description="Disordered" evidence="1">
    <location>
        <begin position="47"/>
        <end position="92"/>
    </location>
</feature>
<feature type="region of interest" description="Disordered" evidence="1">
    <location>
        <begin position="213"/>
        <end position="259"/>
    </location>
</feature>
<proteinExistence type="predicted"/>
<dbReference type="KEGG" id="bpro:PMF13cell1_00123"/>
<evidence type="ECO:0000256" key="2">
    <source>
        <dbReference type="SAM" id="Phobius"/>
    </source>
</evidence>
<evidence type="ECO:0000313" key="6">
    <source>
        <dbReference type="Proteomes" id="UP000289794"/>
    </source>
</evidence>
<keyword evidence="2" id="KW-0812">Transmembrane</keyword>
<dbReference type="EMBL" id="CP035945">
    <property type="protein sequence ID" value="QBE94630.1"/>
    <property type="molecule type" value="Genomic_DNA"/>
</dbReference>
<feature type="compositionally biased region" description="Acidic residues" evidence="1">
    <location>
        <begin position="47"/>
        <end position="63"/>
    </location>
</feature>
<name>A0A4P6LU17_9FIRM</name>
<organism evidence="5 6">
    <name type="scientific">Blautia producta</name>
    <dbReference type="NCBI Taxonomy" id="33035"/>
    <lineage>
        <taxon>Bacteria</taxon>
        <taxon>Bacillati</taxon>
        <taxon>Bacillota</taxon>
        <taxon>Clostridia</taxon>
        <taxon>Lachnospirales</taxon>
        <taxon>Lachnospiraceae</taxon>
        <taxon>Blautia</taxon>
    </lineage>
</organism>
<feature type="domain" description="Mobile element protein CD1107-like" evidence="4">
    <location>
        <begin position="80"/>
        <end position="169"/>
    </location>
</feature>
<dbReference type="InterPro" id="IPR025376">
    <property type="entry name" value="CD1107-like_dom"/>
</dbReference>
<feature type="chain" id="PRO_5020656991" description="Mobile element protein CD1107-like domain-containing protein" evidence="3">
    <location>
        <begin position="30"/>
        <end position="259"/>
    </location>
</feature>
<evidence type="ECO:0000259" key="4">
    <source>
        <dbReference type="Pfam" id="PF14283"/>
    </source>
</evidence>
<feature type="transmembrane region" description="Helical" evidence="2">
    <location>
        <begin position="183"/>
        <end position="203"/>
    </location>
</feature>
<feature type="signal peptide" evidence="3">
    <location>
        <begin position="1"/>
        <end position="29"/>
    </location>
</feature>
<accession>A0A4P6LU17</accession>
<keyword evidence="2" id="KW-0472">Membrane</keyword>
<feature type="compositionally biased region" description="Acidic residues" evidence="1">
    <location>
        <begin position="246"/>
        <end position="259"/>
    </location>
</feature>
<evidence type="ECO:0000256" key="1">
    <source>
        <dbReference type="SAM" id="MobiDB-lite"/>
    </source>
</evidence>
<gene>
    <name evidence="5" type="ORF">PMF13cell1_00123</name>
</gene>
<dbReference type="Pfam" id="PF14283">
    <property type="entry name" value="CD1107-like"/>
    <property type="match status" value="1"/>
</dbReference>
<sequence>MRMKKWFKGVSVLAMMLMLVLSSSVTAFAYVDESQAASDVVIEEEFTGEEIPPETEAPAESEPETQPTEEQPAEDTNEDAFSVDGNGTVLDNLTDGKSGKEFYTIQTANNNTYFLVIDHASTSQNVYMLSMIDENDLKEFMTEEADSESQQTPPAVVIPEETEKEEVEKEPAEPEQPAKSSNMGTLLILLVIGGVIAGGYYYIKIYKPKHDGSFSDDEDLEYMDEGETVNEDSAEYADTDKSSGTSDEDDGYYLDDDEE</sequence>
<keyword evidence="3" id="KW-0732">Signal</keyword>
<feature type="region of interest" description="Disordered" evidence="1">
    <location>
        <begin position="142"/>
        <end position="180"/>
    </location>
</feature>
<dbReference type="Proteomes" id="UP000289794">
    <property type="component" value="Chromosome"/>
</dbReference>